<dbReference type="Pfam" id="PF12679">
    <property type="entry name" value="ABC2_membrane_2"/>
    <property type="match status" value="1"/>
</dbReference>
<dbReference type="RefSeq" id="WP_200465738.1">
    <property type="nucleotide sequence ID" value="NZ_JAENRR010000035.1"/>
</dbReference>
<proteinExistence type="predicted"/>
<dbReference type="EMBL" id="JAENRR010000035">
    <property type="protein sequence ID" value="MBK3518511.1"/>
    <property type="molecule type" value="Genomic_DNA"/>
</dbReference>
<dbReference type="InterPro" id="IPR051449">
    <property type="entry name" value="ABC-2_transporter_component"/>
</dbReference>
<evidence type="ECO:0000313" key="8">
    <source>
        <dbReference type="Proteomes" id="UP000605676"/>
    </source>
</evidence>
<evidence type="ECO:0000313" key="7">
    <source>
        <dbReference type="EMBL" id="MBK3518511.1"/>
    </source>
</evidence>
<feature type="transmembrane region" description="Helical" evidence="6">
    <location>
        <begin position="95"/>
        <end position="119"/>
    </location>
</feature>
<organism evidence="7 8">
    <name type="scientific">Carboxylicivirga marina</name>
    <dbReference type="NCBI Taxonomy" id="2800988"/>
    <lineage>
        <taxon>Bacteria</taxon>
        <taxon>Pseudomonadati</taxon>
        <taxon>Bacteroidota</taxon>
        <taxon>Bacteroidia</taxon>
        <taxon>Marinilabiliales</taxon>
        <taxon>Marinilabiliaceae</taxon>
        <taxon>Carboxylicivirga</taxon>
    </lineage>
</organism>
<dbReference type="NCBIfam" id="TIGR03518">
    <property type="entry name" value="ABC_perm_GldF"/>
    <property type="match status" value="1"/>
</dbReference>
<comment type="caution">
    <text evidence="7">The sequence shown here is derived from an EMBL/GenBank/DDBJ whole genome shotgun (WGS) entry which is preliminary data.</text>
</comment>
<evidence type="ECO:0000256" key="6">
    <source>
        <dbReference type="SAM" id="Phobius"/>
    </source>
</evidence>
<dbReference type="Proteomes" id="UP000605676">
    <property type="component" value="Unassembled WGS sequence"/>
</dbReference>
<evidence type="ECO:0000256" key="1">
    <source>
        <dbReference type="ARBA" id="ARBA00004651"/>
    </source>
</evidence>
<keyword evidence="3 6" id="KW-0812">Transmembrane</keyword>
<accession>A0ABS1HLG6</accession>
<feature type="transmembrane region" description="Helical" evidence="6">
    <location>
        <begin position="165"/>
        <end position="182"/>
    </location>
</feature>
<keyword evidence="4 6" id="KW-1133">Transmembrane helix</keyword>
<comment type="subcellular location">
    <subcellularLocation>
        <location evidence="1">Cell membrane</location>
        <topology evidence="1">Multi-pass membrane protein</topology>
    </subcellularLocation>
</comment>
<evidence type="ECO:0000256" key="4">
    <source>
        <dbReference type="ARBA" id="ARBA00022989"/>
    </source>
</evidence>
<sequence length="243" mass="26883">MVAIFKRELASFFSSITGALVVSVFLLLTGLFLWVVPNDLNILYGGYATLESLFYIAPWVYLFLVPAVTMRLFADEKRLGTLDVLLTRPVSELQIITGKFLAGLAVVLISLLPTLIYVYSVYQLGNPVGNLDMGGTWGSYLGLLFLSAVYVAIGVFTSSLTDNQIVAFVLAVLVSFMFFAGFDSIAEIPGLGAFRESITYIGIDSHYRSLSRGVIDSRDIIHLSSLVFFFLFLTKLVLQRNKR</sequence>
<protein>
    <submittedName>
        <fullName evidence="7">Gliding motility-associated ABC transporter permease subunit GldF</fullName>
    </submittedName>
</protein>
<keyword evidence="5 6" id="KW-0472">Membrane</keyword>
<keyword evidence="8" id="KW-1185">Reference proteome</keyword>
<feature type="transmembrane region" description="Helical" evidence="6">
    <location>
        <begin position="12"/>
        <end position="36"/>
    </location>
</feature>
<feature type="transmembrane region" description="Helical" evidence="6">
    <location>
        <begin position="220"/>
        <end position="238"/>
    </location>
</feature>
<feature type="transmembrane region" description="Helical" evidence="6">
    <location>
        <begin position="56"/>
        <end position="74"/>
    </location>
</feature>
<keyword evidence="2" id="KW-1003">Cell membrane</keyword>
<name>A0ABS1HLG6_9BACT</name>
<dbReference type="InterPro" id="IPR019860">
    <property type="entry name" value="Motility-assoc_ABC_perm_GldF"/>
</dbReference>
<feature type="transmembrane region" description="Helical" evidence="6">
    <location>
        <begin position="139"/>
        <end position="158"/>
    </location>
</feature>
<dbReference type="PANTHER" id="PTHR30294:SF29">
    <property type="entry name" value="MULTIDRUG ABC TRANSPORTER PERMEASE YBHS-RELATED"/>
    <property type="match status" value="1"/>
</dbReference>
<evidence type="ECO:0000256" key="5">
    <source>
        <dbReference type="ARBA" id="ARBA00023136"/>
    </source>
</evidence>
<dbReference type="PANTHER" id="PTHR30294">
    <property type="entry name" value="MEMBRANE COMPONENT OF ABC TRANSPORTER YHHJ-RELATED"/>
    <property type="match status" value="1"/>
</dbReference>
<gene>
    <name evidence="7" type="primary">gldF</name>
    <name evidence="7" type="ORF">JIV24_14295</name>
</gene>
<reference evidence="7 8" key="1">
    <citation type="submission" date="2021-01" db="EMBL/GenBank/DDBJ databases">
        <title>Carboxyliciviraga sp.nov., isolated from coastal sediments.</title>
        <authorList>
            <person name="Lu D."/>
            <person name="Zhang T."/>
        </authorList>
    </citation>
    <scope>NUCLEOTIDE SEQUENCE [LARGE SCALE GENOMIC DNA]</scope>
    <source>
        <strain evidence="7 8">N1Y132</strain>
    </source>
</reference>
<evidence type="ECO:0000256" key="2">
    <source>
        <dbReference type="ARBA" id="ARBA00022475"/>
    </source>
</evidence>
<evidence type="ECO:0000256" key="3">
    <source>
        <dbReference type="ARBA" id="ARBA00022692"/>
    </source>
</evidence>